<dbReference type="InterPro" id="IPR038407">
    <property type="entry name" value="v-SNARE_N_sf"/>
</dbReference>
<evidence type="ECO:0000256" key="2">
    <source>
        <dbReference type="ARBA" id="ARBA00022448"/>
    </source>
</evidence>
<dbReference type="Gene3D" id="1.20.5.110">
    <property type="match status" value="1"/>
</dbReference>
<proteinExistence type="predicted"/>
<feature type="transmembrane region" description="Helical" evidence="8">
    <location>
        <begin position="189"/>
        <end position="210"/>
    </location>
</feature>
<evidence type="ECO:0000256" key="5">
    <source>
        <dbReference type="ARBA" id="ARBA00022989"/>
    </source>
</evidence>
<evidence type="ECO:0000256" key="7">
    <source>
        <dbReference type="ARBA" id="ARBA00023136"/>
    </source>
</evidence>
<comment type="subcellular location">
    <subcellularLocation>
        <location evidence="1">Membrane</location>
        <topology evidence="1">Single-pass type IV membrane protein</topology>
    </subcellularLocation>
</comment>
<evidence type="ECO:0000313" key="9">
    <source>
        <dbReference type="EMBL" id="GKT26719.1"/>
    </source>
</evidence>
<sequence length="211" mass="24141">METFTKYLSEFHHAYQTYKTTISPLSSYTSTQDVSKRITTAKRCLGDMRKAVNCMRIEAPRVGAKQQASAKGKAAECETISSTLSKDFERIERTLAADRDQQLSSTSKTRSSLVTTMHKMDDIDMRMDGIRRMASDISGMGNGICDSLDTQIVTLTDGREKVRQMNDNLDDAKILTNTMRKREACQKCIWWFLFILFLLIDLALIIWMYFI</sequence>
<evidence type="ECO:0000256" key="4">
    <source>
        <dbReference type="ARBA" id="ARBA00022927"/>
    </source>
</evidence>
<name>A0ABQ5K2Z9_9EUKA</name>
<evidence type="ECO:0000313" key="10">
    <source>
        <dbReference type="Proteomes" id="UP001057375"/>
    </source>
</evidence>
<evidence type="ECO:0000256" key="8">
    <source>
        <dbReference type="SAM" id="Phobius"/>
    </source>
</evidence>
<accession>A0ABQ5K2Z9</accession>
<comment type="caution">
    <text evidence="9">The sequence shown here is derived from an EMBL/GenBank/DDBJ whole genome shotgun (WGS) entry which is preliminary data.</text>
</comment>
<keyword evidence="2" id="KW-0813">Transport</keyword>
<evidence type="ECO:0000256" key="1">
    <source>
        <dbReference type="ARBA" id="ARBA00004211"/>
    </source>
</evidence>
<reference evidence="9" key="1">
    <citation type="submission" date="2022-03" db="EMBL/GenBank/DDBJ databases">
        <title>Draft genome sequence of Aduncisulcus paluster, a free-living microaerophilic Fornicata.</title>
        <authorList>
            <person name="Yuyama I."/>
            <person name="Kume K."/>
            <person name="Tamura T."/>
            <person name="Inagaki Y."/>
            <person name="Hashimoto T."/>
        </authorList>
    </citation>
    <scope>NUCLEOTIDE SEQUENCE</scope>
    <source>
        <strain evidence="9">NY0171</strain>
    </source>
</reference>
<evidence type="ECO:0000256" key="3">
    <source>
        <dbReference type="ARBA" id="ARBA00022692"/>
    </source>
</evidence>
<dbReference type="PANTHER" id="PTHR21230">
    <property type="entry name" value="VESICLE TRANSPORT V-SNARE PROTEIN VTI1-RELATED"/>
    <property type="match status" value="1"/>
</dbReference>
<protein>
    <submittedName>
        <fullName evidence="9">Uncharacterized protein</fullName>
    </submittedName>
</protein>
<keyword evidence="5 8" id="KW-1133">Transmembrane helix</keyword>
<gene>
    <name evidence="9" type="ORF">ADUPG1_013455</name>
</gene>
<keyword evidence="6" id="KW-0175">Coiled coil</keyword>
<dbReference type="Proteomes" id="UP001057375">
    <property type="component" value="Unassembled WGS sequence"/>
</dbReference>
<organism evidence="9 10">
    <name type="scientific">Aduncisulcus paluster</name>
    <dbReference type="NCBI Taxonomy" id="2918883"/>
    <lineage>
        <taxon>Eukaryota</taxon>
        <taxon>Metamonada</taxon>
        <taxon>Carpediemonas-like organisms</taxon>
        <taxon>Aduncisulcus</taxon>
    </lineage>
</organism>
<keyword evidence="4" id="KW-0653">Protein transport</keyword>
<dbReference type="Gene3D" id="1.20.58.400">
    <property type="entry name" value="t-snare proteins"/>
    <property type="match status" value="1"/>
</dbReference>
<keyword evidence="3 8" id="KW-0812">Transmembrane</keyword>
<dbReference type="EMBL" id="BQXS01012674">
    <property type="protein sequence ID" value="GKT26719.1"/>
    <property type="molecule type" value="Genomic_DNA"/>
</dbReference>
<keyword evidence="10" id="KW-1185">Reference proteome</keyword>
<keyword evidence="7 8" id="KW-0472">Membrane</keyword>
<evidence type="ECO:0000256" key="6">
    <source>
        <dbReference type="ARBA" id="ARBA00023054"/>
    </source>
</evidence>